<keyword evidence="3" id="KW-1185">Reference proteome</keyword>
<gene>
    <name evidence="2" type="ORF">NDU88_005994</name>
</gene>
<sequence length="109" mass="11717">MMLLYFRYDIFAGQKCPDHLATDEAARLAQSSRRLSTSPKDHVGPATHGVALGSIGGTRAEKALTAVLPSSWEVVAARCKTNSPRPVPGQDGGRNEMKPGERNARRGTD</sequence>
<evidence type="ECO:0000256" key="1">
    <source>
        <dbReference type="SAM" id="MobiDB-lite"/>
    </source>
</evidence>
<evidence type="ECO:0000313" key="3">
    <source>
        <dbReference type="Proteomes" id="UP001066276"/>
    </source>
</evidence>
<comment type="caution">
    <text evidence="2">The sequence shown here is derived from an EMBL/GenBank/DDBJ whole genome shotgun (WGS) entry which is preliminary data.</text>
</comment>
<proteinExistence type="predicted"/>
<name>A0AAV7VPK1_PLEWA</name>
<accession>A0AAV7VPK1</accession>
<reference evidence="2" key="1">
    <citation type="journal article" date="2022" name="bioRxiv">
        <title>Sequencing and chromosome-scale assembly of the giantPleurodeles waltlgenome.</title>
        <authorList>
            <person name="Brown T."/>
            <person name="Elewa A."/>
            <person name="Iarovenko S."/>
            <person name="Subramanian E."/>
            <person name="Araus A.J."/>
            <person name="Petzold A."/>
            <person name="Susuki M."/>
            <person name="Suzuki K.-i.T."/>
            <person name="Hayashi T."/>
            <person name="Toyoda A."/>
            <person name="Oliveira C."/>
            <person name="Osipova E."/>
            <person name="Leigh N.D."/>
            <person name="Simon A."/>
            <person name="Yun M.H."/>
        </authorList>
    </citation>
    <scope>NUCLEOTIDE SEQUENCE</scope>
    <source>
        <strain evidence="2">20211129_DDA</strain>
        <tissue evidence="2">Liver</tissue>
    </source>
</reference>
<organism evidence="2 3">
    <name type="scientific">Pleurodeles waltl</name>
    <name type="common">Iberian ribbed newt</name>
    <dbReference type="NCBI Taxonomy" id="8319"/>
    <lineage>
        <taxon>Eukaryota</taxon>
        <taxon>Metazoa</taxon>
        <taxon>Chordata</taxon>
        <taxon>Craniata</taxon>
        <taxon>Vertebrata</taxon>
        <taxon>Euteleostomi</taxon>
        <taxon>Amphibia</taxon>
        <taxon>Batrachia</taxon>
        <taxon>Caudata</taxon>
        <taxon>Salamandroidea</taxon>
        <taxon>Salamandridae</taxon>
        <taxon>Pleurodelinae</taxon>
        <taxon>Pleurodeles</taxon>
    </lineage>
</organism>
<feature type="region of interest" description="Disordered" evidence="1">
    <location>
        <begin position="79"/>
        <end position="109"/>
    </location>
</feature>
<dbReference type="Proteomes" id="UP001066276">
    <property type="component" value="Chromosome 2_1"/>
</dbReference>
<feature type="compositionally biased region" description="Basic and acidic residues" evidence="1">
    <location>
        <begin position="93"/>
        <end position="109"/>
    </location>
</feature>
<dbReference type="AlphaFoldDB" id="A0AAV7VPK1"/>
<dbReference type="EMBL" id="JANPWB010000003">
    <property type="protein sequence ID" value="KAJ1202193.1"/>
    <property type="molecule type" value="Genomic_DNA"/>
</dbReference>
<evidence type="ECO:0000313" key="2">
    <source>
        <dbReference type="EMBL" id="KAJ1202193.1"/>
    </source>
</evidence>
<protein>
    <submittedName>
        <fullName evidence="2">Uncharacterized protein</fullName>
    </submittedName>
</protein>